<dbReference type="Pfam" id="PF00005">
    <property type="entry name" value="ABC_tran"/>
    <property type="match status" value="1"/>
</dbReference>
<dbReference type="SUPFAM" id="SSF52540">
    <property type="entry name" value="P-loop containing nucleoside triphosphate hydrolases"/>
    <property type="match status" value="1"/>
</dbReference>
<feature type="domain" description="ABC transporter" evidence="3">
    <location>
        <begin position="33"/>
        <end position="89"/>
    </location>
</feature>
<keyword evidence="1" id="KW-0813">Transport</keyword>
<gene>
    <name evidence="4" type="primary">g7429</name>
    <name evidence="4" type="ORF">VP750_LOCUS6360</name>
</gene>
<dbReference type="InterPro" id="IPR003439">
    <property type="entry name" value="ABC_transporter-like_ATP-bd"/>
</dbReference>
<evidence type="ECO:0000313" key="4">
    <source>
        <dbReference type="EMBL" id="CAL5224701.1"/>
    </source>
</evidence>
<protein>
    <submittedName>
        <fullName evidence="4">G7429 protein</fullName>
    </submittedName>
</protein>
<organism evidence="4 5">
    <name type="scientific">Coccomyxa viridis</name>
    <dbReference type="NCBI Taxonomy" id="1274662"/>
    <lineage>
        <taxon>Eukaryota</taxon>
        <taxon>Viridiplantae</taxon>
        <taxon>Chlorophyta</taxon>
        <taxon>core chlorophytes</taxon>
        <taxon>Trebouxiophyceae</taxon>
        <taxon>Trebouxiophyceae incertae sedis</taxon>
        <taxon>Coccomyxaceae</taxon>
        <taxon>Coccomyxa</taxon>
    </lineage>
</organism>
<sequence length="107" mass="11458">MDSSPSASPPHSASAADLEDSKELKRNGMRITFKMGPSGSGKTTLLDVLAGRKTAGKTTGSILFAGAPPTVRFLRRYTGYVEQFGAHILQAFQPLRHAHAPEQCAME</sequence>
<keyword evidence="5" id="KW-1185">Reference proteome</keyword>
<dbReference type="Proteomes" id="UP001497392">
    <property type="component" value="Unassembled WGS sequence"/>
</dbReference>
<feature type="region of interest" description="Disordered" evidence="2">
    <location>
        <begin position="1"/>
        <end position="23"/>
    </location>
</feature>
<accession>A0ABP1FXT9</accession>
<evidence type="ECO:0000259" key="3">
    <source>
        <dbReference type="Pfam" id="PF00005"/>
    </source>
</evidence>
<evidence type="ECO:0000313" key="5">
    <source>
        <dbReference type="Proteomes" id="UP001497392"/>
    </source>
</evidence>
<name>A0ABP1FXT9_9CHLO</name>
<reference evidence="4 5" key="1">
    <citation type="submission" date="2024-06" db="EMBL/GenBank/DDBJ databases">
        <authorList>
            <person name="Kraege A."/>
            <person name="Thomma B."/>
        </authorList>
    </citation>
    <scope>NUCLEOTIDE SEQUENCE [LARGE SCALE GENOMIC DNA]</scope>
</reference>
<evidence type="ECO:0000256" key="1">
    <source>
        <dbReference type="ARBA" id="ARBA00022448"/>
    </source>
</evidence>
<feature type="compositionally biased region" description="Low complexity" evidence="2">
    <location>
        <begin position="1"/>
        <end position="16"/>
    </location>
</feature>
<dbReference type="InterPro" id="IPR027417">
    <property type="entry name" value="P-loop_NTPase"/>
</dbReference>
<evidence type="ECO:0000256" key="2">
    <source>
        <dbReference type="SAM" id="MobiDB-lite"/>
    </source>
</evidence>
<dbReference type="Gene3D" id="3.40.50.300">
    <property type="entry name" value="P-loop containing nucleotide triphosphate hydrolases"/>
    <property type="match status" value="1"/>
</dbReference>
<comment type="caution">
    <text evidence="4">The sequence shown here is derived from an EMBL/GenBank/DDBJ whole genome shotgun (WGS) entry which is preliminary data.</text>
</comment>
<dbReference type="PANTHER" id="PTHR19241">
    <property type="entry name" value="ATP-BINDING CASSETTE TRANSPORTER"/>
    <property type="match status" value="1"/>
</dbReference>
<proteinExistence type="predicted"/>
<dbReference type="EMBL" id="CAXHTA020000011">
    <property type="protein sequence ID" value="CAL5224701.1"/>
    <property type="molecule type" value="Genomic_DNA"/>
</dbReference>